<keyword evidence="3" id="KW-1185">Reference proteome</keyword>
<dbReference type="RefSeq" id="WP_093782913.1">
    <property type="nucleotide sequence ID" value="NZ_FNIE01000002.1"/>
</dbReference>
<dbReference type="Proteomes" id="UP000199341">
    <property type="component" value="Unassembled WGS sequence"/>
</dbReference>
<sequence>MREVHEAVAPLLAEFTGRLADVVSPVAVWAHGSLALGDFRPGISDLDLIAVVGAAADDAQQDALTHLHRSLEARFPPAEKLHCSYLARDALADTRARHVTWAHRRLFARPVTEVTRRELHSGGLVLLGPPPGRLLPPVSDAELAAFVRADLRDFWLPATAAPLRWLQDVWVDLGMLTLARATVTLADGRLLTKGQALDTLTAMNAPPSVVADIRARRYATPLPLTLPARLHRAHTTRRYLRRTLKSTLSAPS</sequence>
<reference evidence="2 3" key="1">
    <citation type="submission" date="2016-10" db="EMBL/GenBank/DDBJ databases">
        <authorList>
            <person name="de Groot N.N."/>
        </authorList>
    </citation>
    <scope>NUCLEOTIDE SEQUENCE [LARGE SCALE GENOMIC DNA]</scope>
    <source>
        <strain evidence="2 3">CGMCC 4.2022</strain>
    </source>
</reference>
<dbReference type="SUPFAM" id="SSF81301">
    <property type="entry name" value="Nucleotidyltransferase"/>
    <property type="match status" value="1"/>
</dbReference>
<dbReference type="STRING" id="310781.SAMN05216259_102199"/>
<dbReference type="Pfam" id="PF01909">
    <property type="entry name" value="NTP_transf_2"/>
    <property type="match status" value="1"/>
</dbReference>
<feature type="domain" description="Polymerase nucleotidyl transferase" evidence="1">
    <location>
        <begin position="23"/>
        <end position="95"/>
    </location>
</feature>
<evidence type="ECO:0000313" key="2">
    <source>
        <dbReference type="EMBL" id="SDM97828.1"/>
    </source>
</evidence>
<proteinExistence type="predicted"/>
<dbReference type="InterPro" id="IPR002934">
    <property type="entry name" value="Polymerase_NTP_transf_dom"/>
</dbReference>
<evidence type="ECO:0000259" key="1">
    <source>
        <dbReference type="Pfam" id="PF01909"/>
    </source>
</evidence>
<dbReference type="GO" id="GO:0016779">
    <property type="term" value="F:nucleotidyltransferase activity"/>
    <property type="evidence" value="ECO:0007669"/>
    <property type="project" value="InterPro"/>
</dbReference>
<dbReference type="OrthoDB" id="4184922at2"/>
<accession>A0A1G9XM44</accession>
<organism evidence="2 3">
    <name type="scientific">Actinacidiphila guanduensis</name>
    <dbReference type="NCBI Taxonomy" id="310781"/>
    <lineage>
        <taxon>Bacteria</taxon>
        <taxon>Bacillati</taxon>
        <taxon>Actinomycetota</taxon>
        <taxon>Actinomycetes</taxon>
        <taxon>Kitasatosporales</taxon>
        <taxon>Streptomycetaceae</taxon>
        <taxon>Actinacidiphila</taxon>
    </lineage>
</organism>
<dbReference type="InterPro" id="IPR043519">
    <property type="entry name" value="NT_sf"/>
</dbReference>
<gene>
    <name evidence="2" type="ORF">SAMN05216259_102199</name>
</gene>
<protein>
    <submittedName>
        <fullName evidence="2">Nucleotidyltransferase domain-containing protein</fullName>
    </submittedName>
</protein>
<keyword evidence="2" id="KW-0808">Transferase</keyword>
<name>A0A1G9XM44_9ACTN</name>
<dbReference type="AlphaFoldDB" id="A0A1G9XM44"/>
<dbReference type="EMBL" id="FNIE01000002">
    <property type="protein sequence ID" value="SDM97828.1"/>
    <property type="molecule type" value="Genomic_DNA"/>
</dbReference>
<evidence type="ECO:0000313" key="3">
    <source>
        <dbReference type="Proteomes" id="UP000199341"/>
    </source>
</evidence>